<dbReference type="HOGENOM" id="CLU_047691_4_1_10"/>
<accession>H1Y6J1</accession>
<keyword evidence="4" id="KW-0804">Transcription</keyword>
<dbReference type="NCBIfam" id="TIGR02937">
    <property type="entry name" value="sigma70-ECF"/>
    <property type="match status" value="1"/>
</dbReference>
<evidence type="ECO:0000313" key="7">
    <source>
        <dbReference type="EMBL" id="EHQ25835.1"/>
    </source>
</evidence>
<organism evidence="7 8">
    <name type="scientific">Mucilaginibacter paludis DSM 18603</name>
    <dbReference type="NCBI Taxonomy" id="714943"/>
    <lineage>
        <taxon>Bacteria</taxon>
        <taxon>Pseudomonadati</taxon>
        <taxon>Bacteroidota</taxon>
        <taxon>Sphingobacteriia</taxon>
        <taxon>Sphingobacteriales</taxon>
        <taxon>Sphingobacteriaceae</taxon>
        <taxon>Mucilaginibacter</taxon>
    </lineage>
</organism>
<dbReference type="Pfam" id="PF08281">
    <property type="entry name" value="Sigma70_r4_2"/>
    <property type="match status" value="1"/>
</dbReference>
<evidence type="ECO:0000256" key="1">
    <source>
        <dbReference type="ARBA" id="ARBA00010641"/>
    </source>
</evidence>
<sequence>MPLNSKDEYSLITNWKNGDNRAFDQLFKLHFYRLYRFAFRHSNDSVLAEELVMDMMLKVWQKKDELVNNNQSLAPFLFHALKAALIDNYRKKRMEFVAVDDTMHAIASPLRADDHLHGAELSVLYRKSLVQLSPQRKLILEMRHEQGLSYKEIAKELSISSKTVDRHLTDAIAIVRKHLQKHSDVTLLIIWCLLG</sequence>
<reference evidence="7" key="1">
    <citation type="submission" date="2011-09" db="EMBL/GenBank/DDBJ databases">
        <title>The permanent draft genome of Mucilaginibacter paludis DSM 18603.</title>
        <authorList>
            <consortium name="US DOE Joint Genome Institute (JGI-PGF)"/>
            <person name="Lucas S."/>
            <person name="Han J."/>
            <person name="Lapidus A."/>
            <person name="Bruce D."/>
            <person name="Goodwin L."/>
            <person name="Pitluck S."/>
            <person name="Peters L."/>
            <person name="Kyrpides N."/>
            <person name="Mavromatis K."/>
            <person name="Ivanova N."/>
            <person name="Mikhailova N."/>
            <person name="Held B."/>
            <person name="Detter J.C."/>
            <person name="Tapia R."/>
            <person name="Han C."/>
            <person name="Land M."/>
            <person name="Hauser L."/>
            <person name="Markowitz V."/>
            <person name="Cheng J.-F."/>
            <person name="Hugenholtz P."/>
            <person name="Woyke T."/>
            <person name="Wu D."/>
            <person name="Tindall B."/>
            <person name="Brambilla E."/>
            <person name="Klenk H.-P."/>
            <person name="Eisen J.A."/>
        </authorList>
    </citation>
    <scope>NUCLEOTIDE SEQUENCE [LARGE SCALE GENOMIC DNA]</scope>
    <source>
        <strain evidence="7">DSM 18603</strain>
    </source>
</reference>
<evidence type="ECO:0000256" key="4">
    <source>
        <dbReference type="ARBA" id="ARBA00023163"/>
    </source>
</evidence>
<dbReference type="EMBL" id="CM001403">
    <property type="protein sequence ID" value="EHQ25835.1"/>
    <property type="molecule type" value="Genomic_DNA"/>
</dbReference>
<dbReference type="OrthoDB" id="711087at2"/>
<dbReference type="InterPro" id="IPR036388">
    <property type="entry name" value="WH-like_DNA-bd_sf"/>
</dbReference>
<evidence type="ECO:0000259" key="6">
    <source>
        <dbReference type="Pfam" id="PF08281"/>
    </source>
</evidence>
<dbReference type="STRING" id="714943.Mucpa_1678"/>
<dbReference type="InterPro" id="IPR014284">
    <property type="entry name" value="RNA_pol_sigma-70_dom"/>
</dbReference>
<feature type="domain" description="RNA polymerase sigma factor 70 region 4 type 2" evidence="6">
    <location>
        <begin position="126"/>
        <end position="171"/>
    </location>
</feature>
<dbReference type="GO" id="GO:0003677">
    <property type="term" value="F:DNA binding"/>
    <property type="evidence" value="ECO:0007669"/>
    <property type="project" value="InterPro"/>
</dbReference>
<dbReference type="PANTHER" id="PTHR43133:SF46">
    <property type="entry name" value="RNA POLYMERASE SIGMA-70 FACTOR ECF SUBFAMILY"/>
    <property type="match status" value="1"/>
</dbReference>
<dbReference type="SUPFAM" id="SSF88659">
    <property type="entry name" value="Sigma3 and sigma4 domains of RNA polymerase sigma factors"/>
    <property type="match status" value="1"/>
</dbReference>
<feature type="domain" description="RNA polymerase sigma-70 region 2" evidence="5">
    <location>
        <begin position="27"/>
        <end position="93"/>
    </location>
</feature>
<dbReference type="Gene3D" id="1.10.10.10">
    <property type="entry name" value="Winged helix-like DNA-binding domain superfamily/Winged helix DNA-binding domain"/>
    <property type="match status" value="1"/>
</dbReference>
<keyword evidence="3" id="KW-0731">Sigma factor</keyword>
<keyword evidence="8" id="KW-1185">Reference proteome</keyword>
<evidence type="ECO:0000313" key="8">
    <source>
        <dbReference type="Proteomes" id="UP000002774"/>
    </source>
</evidence>
<dbReference type="InterPro" id="IPR039425">
    <property type="entry name" value="RNA_pol_sigma-70-like"/>
</dbReference>
<dbReference type="GO" id="GO:0006352">
    <property type="term" value="P:DNA-templated transcription initiation"/>
    <property type="evidence" value="ECO:0007669"/>
    <property type="project" value="InterPro"/>
</dbReference>
<dbReference type="GO" id="GO:0016987">
    <property type="term" value="F:sigma factor activity"/>
    <property type="evidence" value="ECO:0007669"/>
    <property type="project" value="UniProtKB-KW"/>
</dbReference>
<dbReference type="SUPFAM" id="SSF88946">
    <property type="entry name" value="Sigma2 domain of RNA polymerase sigma factors"/>
    <property type="match status" value="1"/>
</dbReference>
<proteinExistence type="inferred from homology"/>
<dbReference type="InterPro" id="IPR013325">
    <property type="entry name" value="RNA_pol_sigma_r2"/>
</dbReference>
<dbReference type="InterPro" id="IPR013249">
    <property type="entry name" value="RNA_pol_sigma70_r4_t2"/>
</dbReference>
<dbReference type="InterPro" id="IPR013324">
    <property type="entry name" value="RNA_pol_sigma_r3/r4-like"/>
</dbReference>
<dbReference type="Gene3D" id="1.10.1740.10">
    <property type="match status" value="1"/>
</dbReference>
<dbReference type="PANTHER" id="PTHR43133">
    <property type="entry name" value="RNA POLYMERASE ECF-TYPE SIGMA FACTO"/>
    <property type="match status" value="1"/>
</dbReference>
<dbReference type="Pfam" id="PF04542">
    <property type="entry name" value="Sigma70_r2"/>
    <property type="match status" value="1"/>
</dbReference>
<keyword evidence="2" id="KW-0805">Transcription regulation</keyword>
<dbReference type="Proteomes" id="UP000002774">
    <property type="component" value="Chromosome"/>
</dbReference>
<protein>
    <submittedName>
        <fullName evidence="7">RNA polymerase, sigma-24 subunit, ECF subfamily</fullName>
    </submittedName>
</protein>
<dbReference type="eggNOG" id="COG1595">
    <property type="taxonomic scope" value="Bacteria"/>
</dbReference>
<dbReference type="InterPro" id="IPR007627">
    <property type="entry name" value="RNA_pol_sigma70_r2"/>
</dbReference>
<evidence type="ECO:0000256" key="2">
    <source>
        <dbReference type="ARBA" id="ARBA00023015"/>
    </source>
</evidence>
<comment type="similarity">
    <text evidence="1">Belongs to the sigma-70 factor family. ECF subfamily.</text>
</comment>
<gene>
    <name evidence="7" type="ORF">Mucpa_1678</name>
</gene>
<evidence type="ECO:0000259" key="5">
    <source>
        <dbReference type="Pfam" id="PF04542"/>
    </source>
</evidence>
<name>H1Y6J1_9SPHI</name>
<evidence type="ECO:0000256" key="3">
    <source>
        <dbReference type="ARBA" id="ARBA00023082"/>
    </source>
</evidence>
<dbReference type="AlphaFoldDB" id="H1Y6J1"/>